<dbReference type="SMR" id="A0A482WSW9"/>
<keyword evidence="4 10" id="KW-0812">Transmembrane</keyword>
<comment type="caution">
    <text evidence="10">Lacks conserved residue(s) required for the propagation of feature annotation.</text>
</comment>
<proteinExistence type="inferred from homology"/>
<dbReference type="STRING" id="195883.A0A482WSW9"/>
<evidence type="ECO:0000256" key="9">
    <source>
        <dbReference type="ARBA" id="ARBA00023224"/>
    </source>
</evidence>
<dbReference type="PANTHER" id="PTHR21137">
    <property type="entry name" value="ODORANT RECEPTOR"/>
    <property type="match status" value="1"/>
</dbReference>
<accession>A0A482WSW9</accession>
<dbReference type="OrthoDB" id="6631230at2759"/>
<protein>
    <recommendedName>
        <fullName evidence="10">Odorant receptor</fullName>
    </recommendedName>
</protein>
<evidence type="ECO:0000256" key="10">
    <source>
        <dbReference type="RuleBase" id="RU351113"/>
    </source>
</evidence>
<keyword evidence="8 10" id="KW-0675">Receptor</keyword>
<gene>
    <name evidence="11" type="ORF">LSTR_LSTR012753</name>
</gene>
<dbReference type="InterPro" id="IPR004117">
    <property type="entry name" value="7tm6_olfct_rcpt"/>
</dbReference>
<feature type="transmembrane region" description="Helical" evidence="10">
    <location>
        <begin position="144"/>
        <end position="164"/>
    </location>
</feature>
<keyword evidence="3 10" id="KW-0716">Sensory transduction</keyword>
<evidence type="ECO:0000256" key="7">
    <source>
        <dbReference type="ARBA" id="ARBA00023136"/>
    </source>
</evidence>
<keyword evidence="12" id="KW-1185">Reference proteome</keyword>
<evidence type="ECO:0000256" key="6">
    <source>
        <dbReference type="ARBA" id="ARBA00022989"/>
    </source>
</evidence>
<reference evidence="11 12" key="1">
    <citation type="journal article" date="2017" name="Gigascience">
        <title>Genome sequence of the small brown planthopper, Laodelphax striatellus.</title>
        <authorList>
            <person name="Zhu J."/>
            <person name="Jiang F."/>
            <person name="Wang X."/>
            <person name="Yang P."/>
            <person name="Bao Y."/>
            <person name="Zhao W."/>
            <person name="Wang W."/>
            <person name="Lu H."/>
            <person name="Wang Q."/>
            <person name="Cui N."/>
            <person name="Li J."/>
            <person name="Chen X."/>
            <person name="Luo L."/>
            <person name="Yu J."/>
            <person name="Kang L."/>
            <person name="Cui F."/>
        </authorList>
    </citation>
    <scope>NUCLEOTIDE SEQUENCE [LARGE SCALE GENOMIC DNA]</scope>
    <source>
        <strain evidence="11">Lst14</strain>
    </source>
</reference>
<organism evidence="11 12">
    <name type="scientific">Laodelphax striatellus</name>
    <name type="common">Small brown planthopper</name>
    <name type="synonym">Delphax striatella</name>
    <dbReference type="NCBI Taxonomy" id="195883"/>
    <lineage>
        <taxon>Eukaryota</taxon>
        <taxon>Metazoa</taxon>
        <taxon>Ecdysozoa</taxon>
        <taxon>Arthropoda</taxon>
        <taxon>Hexapoda</taxon>
        <taxon>Insecta</taxon>
        <taxon>Pterygota</taxon>
        <taxon>Neoptera</taxon>
        <taxon>Paraneoptera</taxon>
        <taxon>Hemiptera</taxon>
        <taxon>Auchenorrhyncha</taxon>
        <taxon>Fulgoroidea</taxon>
        <taxon>Delphacidae</taxon>
        <taxon>Criomorphinae</taxon>
        <taxon>Laodelphax</taxon>
    </lineage>
</organism>
<comment type="similarity">
    <text evidence="10">Belongs to the insect chemoreceptor superfamily. Heteromeric odorant receptor channel (TC 1.A.69) family.</text>
</comment>
<evidence type="ECO:0000256" key="8">
    <source>
        <dbReference type="ARBA" id="ARBA00023170"/>
    </source>
</evidence>
<feature type="transmembrane region" description="Helical" evidence="10">
    <location>
        <begin position="331"/>
        <end position="352"/>
    </location>
</feature>
<dbReference type="GO" id="GO:0007165">
    <property type="term" value="P:signal transduction"/>
    <property type="evidence" value="ECO:0007669"/>
    <property type="project" value="UniProtKB-KW"/>
</dbReference>
<evidence type="ECO:0000256" key="5">
    <source>
        <dbReference type="ARBA" id="ARBA00022725"/>
    </source>
</evidence>
<keyword evidence="6 10" id="KW-1133">Transmembrane helix</keyword>
<dbReference type="AlphaFoldDB" id="A0A482WSW9"/>
<evidence type="ECO:0000256" key="1">
    <source>
        <dbReference type="ARBA" id="ARBA00004651"/>
    </source>
</evidence>
<evidence type="ECO:0000256" key="3">
    <source>
        <dbReference type="ARBA" id="ARBA00022606"/>
    </source>
</evidence>
<evidence type="ECO:0000256" key="2">
    <source>
        <dbReference type="ARBA" id="ARBA00022475"/>
    </source>
</evidence>
<dbReference type="Pfam" id="PF02949">
    <property type="entry name" value="7tm_6"/>
    <property type="match status" value="1"/>
</dbReference>
<name>A0A482WSW9_LAOST</name>
<keyword evidence="7 10" id="KW-0472">Membrane</keyword>
<dbReference type="Proteomes" id="UP000291343">
    <property type="component" value="Unassembled WGS sequence"/>
</dbReference>
<dbReference type="EMBL" id="QKKF02026075">
    <property type="protein sequence ID" value="RZF36667.1"/>
    <property type="molecule type" value="Genomic_DNA"/>
</dbReference>
<keyword evidence="5 10" id="KW-0552">Olfaction</keyword>
<sequence length="423" mass="50035">MKKATTISINTQKQLKYYSENENEEEPLNSEKLISYFGDTRLTGIKAVPYLLITFSLLTDLVFCLQYEWPVFLRRILTIKELSFAVFALGGFFVQYDYYAVEKKYIFKYLKTVDQHATSVAKRKIIKDANDFLKFHSMFAVRSYAFMFTFAACIPMLQVILVVFKSLLKHEPMQRLPFVIFLYVPENFRSPLLYLFTQLVAFTWYGLAMSIWGIGYKIFLIAMKCVCAEMKLLSQSLMELDTALMTNRVEEHLDAVGEEYMITGVEDNARLKRYLHKIIRHHQDIIKSMKFLNNEFKLTILLFINLYSLQLCLYIIFILKMPILVHRMKYLFVYVVVLFIQLQWATFGQDLIDNGDRLRLALYESSWINKPLWMKKSLLIMMARAEQPLEFKPYGLYVLDKQYMANLFKATYTYVNLVYEFLN</sequence>
<keyword evidence="2" id="KW-1003">Cell membrane</keyword>
<dbReference type="GO" id="GO:0004984">
    <property type="term" value="F:olfactory receptor activity"/>
    <property type="evidence" value="ECO:0007669"/>
    <property type="project" value="InterPro"/>
</dbReference>
<evidence type="ECO:0000313" key="11">
    <source>
        <dbReference type="EMBL" id="RZF36667.1"/>
    </source>
</evidence>
<comment type="subcellular location">
    <subcellularLocation>
        <location evidence="1 10">Cell membrane</location>
        <topology evidence="1 10">Multi-pass membrane protein</topology>
    </subcellularLocation>
</comment>
<keyword evidence="9 10" id="KW-0807">Transducer</keyword>
<dbReference type="PANTHER" id="PTHR21137:SF35">
    <property type="entry name" value="ODORANT RECEPTOR 19A-RELATED"/>
    <property type="match status" value="1"/>
</dbReference>
<feature type="transmembrane region" description="Helical" evidence="10">
    <location>
        <begin position="298"/>
        <end position="319"/>
    </location>
</feature>
<dbReference type="InParanoid" id="A0A482WSW9"/>
<dbReference type="GO" id="GO:0005549">
    <property type="term" value="F:odorant binding"/>
    <property type="evidence" value="ECO:0007669"/>
    <property type="project" value="InterPro"/>
</dbReference>
<evidence type="ECO:0000313" key="12">
    <source>
        <dbReference type="Proteomes" id="UP000291343"/>
    </source>
</evidence>
<comment type="caution">
    <text evidence="11">The sequence shown here is derived from an EMBL/GenBank/DDBJ whole genome shotgun (WGS) entry which is preliminary data.</text>
</comment>
<feature type="transmembrane region" description="Helical" evidence="10">
    <location>
        <begin position="202"/>
        <end position="223"/>
    </location>
</feature>
<dbReference type="FunCoup" id="A0A482WSW9">
    <property type="interactions" value="85"/>
</dbReference>
<feature type="transmembrane region" description="Helical" evidence="10">
    <location>
        <begin position="77"/>
        <end position="96"/>
    </location>
</feature>
<evidence type="ECO:0000256" key="4">
    <source>
        <dbReference type="ARBA" id="ARBA00022692"/>
    </source>
</evidence>
<dbReference type="GO" id="GO:0005886">
    <property type="term" value="C:plasma membrane"/>
    <property type="evidence" value="ECO:0007669"/>
    <property type="project" value="UniProtKB-SubCell"/>
</dbReference>